<dbReference type="EMBL" id="JAGQLK010000005">
    <property type="protein sequence ID" value="MCA9382808.1"/>
    <property type="molecule type" value="Genomic_DNA"/>
</dbReference>
<dbReference type="GO" id="GO:0042586">
    <property type="term" value="F:peptide deformylase activity"/>
    <property type="evidence" value="ECO:0007669"/>
    <property type="project" value="UniProtKB-UniRule"/>
</dbReference>
<comment type="similarity">
    <text evidence="1 2">Belongs to the polypeptide deformylase family.</text>
</comment>
<dbReference type="PIRSF" id="PIRSF004749">
    <property type="entry name" value="Pep_def"/>
    <property type="match status" value="1"/>
</dbReference>
<organism evidence="3 4">
    <name type="scientific">Candidatus Dojkabacteria bacterium</name>
    <dbReference type="NCBI Taxonomy" id="2099670"/>
    <lineage>
        <taxon>Bacteria</taxon>
        <taxon>Candidatus Dojkabacteria</taxon>
    </lineage>
</organism>
<gene>
    <name evidence="2 3" type="primary">def</name>
    <name evidence="3" type="ORF">KC909_00420</name>
</gene>
<dbReference type="PANTHER" id="PTHR10458">
    <property type="entry name" value="PEPTIDE DEFORMYLASE"/>
    <property type="match status" value="1"/>
</dbReference>
<dbReference type="NCBIfam" id="NF001159">
    <property type="entry name" value="PRK00150.1-3"/>
    <property type="match status" value="1"/>
</dbReference>
<dbReference type="GO" id="GO:0046872">
    <property type="term" value="F:metal ion binding"/>
    <property type="evidence" value="ECO:0007669"/>
    <property type="project" value="UniProtKB-KW"/>
</dbReference>
<comment type="cofactor">
    <cofactor evidence="2">
        <name>Fe(2+)</name>
        <dbReference type="ChEBI" id="CHEBI:29033"/>
    </cofactor>
    <text evidence="2">Binds 1 Fe(2+) ion.</text>
</comment>
<feature type="active site" evidence="2">
    <location>
        <position position="152"/>
    </location>
</feature>
<dbReference type="PRINTS" id="PR01576">
    <property type="entry name" value="PDEFORMYLASE"/>
</dbReference>
<evidence type="ECO:0000313" key="3">
    <source>
        <dbReference type="EMBL" id="MCA9382808.1"/>
    </source>
</evidence>
<keyword evidence="2 3" id="KW-0378">Hydrolase</keyword>
<dbReference type="PANTHER" id="PTHR10458:SF22">
    <property type="entry name" value="PEPTIDE DEFORMYLASE"/>
    <property type="match status" value="1"/>
</dbReference>
<evidence type="ECO:0000313" key="4">
    <source>
        <dbReference type="Proteomes" id="UP000783287"/>
    </source>
</evidence>
<feature type="binding site" evidence="2">
    <location>
        <position position="105"/>
    </location>
    <ligand>
        <name>Fe cation</name>
        <dbReference type="ChEBI" id="CHEBI:24875"/>
    </ligand>
</feature>
<sequence length="191" mass="21337">MVKEILQIGSDILTTKSEPVADINSEDTKALIRDMLDTCLDKKQGTAGLSAPQIGVLQRVCICRRTDLEDKNGEDTISDNELWEVMINPVITSKSDVQSVFWEGCLSIGVGDDQLFGPVYRPLDIEVEFTTPVGEQKTLEANGFFSHVIQHEIDHLDGVLFVTYISNPQNIWKNKELDKYLSTHGEFPPIA</sequence>
<reference evidence="3" key="2">
    <citation type="journal article" date="2021" name="Microbiome">
        <title>Successional dynamics and alternative stable states in a saline activated sludge microbial community over 9 years.</title>
        <authorList>
            <person name="Wang Y."/>
            <person name="Ye J."/>
            <person name="Ju F."/>
            <person name="Liu L."/>
            <person name="Boyd J.A."/>
            <person name="Deng Y."/>
            <person name="Parks D.H."/>
            <person name="Jiang X."/>
            <person name="Yin X."/>
            <person name="Woodcroft B.J."/>
            <person name="Tyson G.W."/>
            <person name="Hugenholtz P."/>
            <person name="Polz M.F."/>
            <person name="Zhang T."/>
        </authorList>
    </citation>
    <scope>NUCLEOTIDE SEQUENCE</scope>
    <source>
        <strain evidence="3">HKST-UBA14</strain>
    </source>
</reference>
<comment type="catalytic activity">
    <reaction evidence="2">
        <text>N-terminal N-formyl-L-methionyl-[peptide] + H2O = N-terminal L-methionyl-[peptide] + formate</text>
        <dbReference type="Rhea" id="RHEA:24420"/>
        <dbReference type="Rhea" id="RHEA-COMP:10639"/>
        <dbReference type="Rhea" id="RHEA-COMP:10640"/>
        <dbReference type="ChEBI" id="CHEBI:15377"/>
        <dbReference type="ChEBI" id="CHEBI:15740"/>
        <dbReference type="ChEBI" id="CHEBI:49298"/>
        <dbReference type="ChEBI" id="CHEBI:64731"/>
        <dbReference type="EC" id="3.5.1.88"/>
    </reaction>
</comment>
<protein>
    <recommendedName>
        <fullName evidence="2">Peptide deformylase</fullName>
        <shortName evidence="2">PDF</shortName>
        <ecNumber evidence="2">3.5.1.88</ecNumber>
    </recommendedName>
    <alternativeName>
        <fullName evidence="2">Polypeptide deformylase</fullName>
    </alternativeName>
</protein>
<keyword evidence="2" id="KW-0479">Metal-binding</keyword>
<keyword evidence="2" id="KW-0648">Protein biosynthesis</keyword>
<comment type="caution">
    <text evidence="3">The sequence shown here is derived from an EMBL/GenBank/DDBJ whole genome shotgun (WGS) entry which is preliminary data.</text>
</comment>
<dbReference type="CDD" id="cd00487">
    <property type="entry name" value="Pep_deformylase"/>
    <property type="match status" value="1"/>
</dbReference>
<dbReference type="Pfam" id="PF01327">
    <property type="entry name" value="Pep_deformylase"/>
    <property type="match status" value="1"/>
</dbReference>
<dbReference type="SUPFAM" id="SSF56420">
    <property type="entry name" value="Peptide deformylase"/>
    <property type="match status" value="1"/>
</dbReference>
<dbReference type="Proteomes" id="UP000783287">
    <property type="component" value="Unassembled WGS sequence"/>
</dbReference>
<reference evidence="3" key="1">
    <citation type="submission" date="2020-04" db="EMBL/GenBank/DDBJ databases">
        <authorList>
            <person name="Zhang T."/>
        </authorList>
    </citation>
    <scope>NUCLEOTIDE SEQUENCE</scope>
    <source>
        <strain evidence="3">HKST-UBA14</strain>
    </source>
</reference>
<dbReference type="EC" id="3.5.1.88" evidence="2"/>
<dbReference type="InterPro" id="IPR036821">
    <property type="entry name" value="Peptide_deformylase_sf"/>
</dbReference>
<dbReference type="AlphaFoldDB" id="A0A955L550"/>
<feature type="binding site" evidence="2">
    <location>
        <position position="151"/>
    </location>
    <ligand>
        <name>Fe cation</name>
        <dbReference type="ChEBI" id="CHEBI:24875"/>
    </ligand>
</feature>
<keyword evidence="2" id="KW-0408">Iron</keyword>
<dbReference type="Gene3D" id="3.90.45.10">
    <property type="entry name" value="Peptide deformylase"/>
    <property type="match status" value="1"/>
</dbReference>
<dbReference type="HAMAP" id="MF_00163">
    <property type="entry name" value="Pep_deformylase"/>
    <property type="match status" value="1"/>
</dbReference>
<evidence type="ECO:0000256" key="2">
    <source>
        <dbReference type="HAMAP-Rule" id="MF_00163"/>
    </source>
</evidence>
<dbReference type="InterPro" id="IPR023635">
    <property type="entry name" value="Peptide_deformylase"/>
</dbReference>
<dbReference type="GO" id="GO:0006412">
    <property type="term" value="P:translation"/>
    <property type="evidence" value="ECO:0007669"/>
    <property type="project" value="UniProtKB-UniRule"/>
</dbReference>
<name>A0A955L550_9BACT</name>
<comment type="function">
    <text evidence="2">Removes the formyl group from the N-terminal Met of newly synthesized proteins. Requires at least a dipeptide for an efficient rate of reaction. N-terminal L-methionine is a prerequisite for activity but the enzyme has broad specificity at other positions.</text>
</comment>
<evidence type="ECO:0000256" key="1">
    <source>
        <dbReference type="ARBA" id="ARBA00010759"/>
    </source>
</evidence>
<feature type="binding site" evidence="2">
    <location>
        <position position="155"/>
    </location>
    <ligand>
        <name>Fe cation</name>
        <dbReference type="ChEBI" id="CHEBI:24875"/>
    </ligand>
</feature>
<dbReference type="NCBIfam" id="TIGR00079">
    <property type="entry name" value="pept_deformyl"/>
    <property type="match status" value="1"/>
</dbReference>
<proteinExistence type="inferred from homology"/>
<accession>A0A955L550</accession>